<keyword evidence="1" id="KW-0472">Membrane</keyword>
<evidence type="ECO:0000313" key="2">
    <source>
        <dbReference type="EMBL" id="SDL26496.1"/>
    </source>
</evidence>
<keyword evidence="1" id="KW-1133">Transmembrane helix</keyword>
<name>A0A1G9IN97_STREI</name>
<keyword evidence="1" id="KW-0812">Transmembrane</keyword>
<evidence type="ECO:0000256" key="1">
    <source>
        <dbReference type="SAM" id="Phobius"/>
    </source>
</evidence>
<feature type="transmembrane region" description="Helical" evidence="1">
    <location>
        <begin position="78"/>
        <end position="95"/>
    </location>
</feature>
<dbReference type="Proteomes" id="UP000183162">
    <property type="component" value="Unassembled WGS sequence"/>
</dbReference>
<proteinExistence type="predicted"/>
<sequence length="96" mass="11165">MIEQIFTKSYILFFVAGLVGFYNIISLSNIIVNIPFRKYIISIGLHTKFILITHYYLCRGLVVKFLVVVGLEIQKYDVLFQLIATLIIIFMYGAFF</sequence>
<gene>
    <name evidence="2" type="ORF">SAMN05216400_0257</name>
</gene>
<accession>A0A1G9IN97</accession>
<evidence type="ECO:0000313" key="3">
    <source>
        <dbReference type="Proteomes" id="UP000183162"/>
    </source>
</evidence>
<protein>
    <submittedName>
        <fullName evidence="2">Uncharacterized protein</fullName>
    </submittedName>
</protein>
<feature type="transmembrane region" description="Helical" evidence="1">
    <location>
        <begin position="12"/>
        <end position="32"/>
    </location>
</feature>
<dbReference type="EMBL" id="FNGX01000001">
    <property type="protein sequence ID" value="SDL26496.1"/>
    <property type="molecule type" value="Genomic_DNA"/>
</dbReference>
<dbReference type="AlphaFoldDB" id="A0A1G9IN97"/>
<feature type="transmembrane region" description="Helical" evidence="1">
    <location>
        <begin position="52"/>
        <end position="71"/>
    </location>
</feature>
<organism evidence="2 3">
    <name type="scientific">Streptococcus equinus</name>
    <name type="common">Streptococcus bovis</name>
    <dbReference type="NCBI Taxonomy" id="1335"/>
    <lineage>
        <taxon>Bacteria</taxon>
        <taxon>Bacillati</taxon>
        <taxon>Bacillota</taxon>
        <taxon>Bacilli</taxon>
        <taxon>Lactobacillales</taxon>
        <taxon>Streptococcaceae</taxon>
        <taxon>Streptococcus</taxon>
    </lineage>
</organism>
<reference evidence="2 3" key="1">
    <citation type="submission" date="2016-10" db="EMBL/GenBank/DDBJ databases">
        <authorList>
            <person name="de Groot N.N."/>
        </authorList>
    </citation>
    <scope>NUCLEOTIDE SEQUENCE [LARGE SCALE GENOMIC DNA]</scope>
    <source>
        <strain evidence="2 3">Sb09</strain>
    </source>
</reference>